<feature type="region of interest" description="Disordered" evidence="1">
    <location>
        <begin position="1"/>
        <end position="42"/>
    </location>
</feature>
<protein>
    <submittedName>
        <fullName evidence="2">Unnamed protein product</fullName>
    </submittedName>
</protein>
<evidence type="ECO:0000256" key="1">
    <source>
        <dbReference type="SAM" id="MobiDB-lite"/>
    </source>
</evidence>
<comment type="caution">
    <text evidence="2">The sequence shown here is derived from an EMBL/GenBank/DDBJ whole genome shotgun (WGS) entry which is preliminary data.</text>
</comment>
<dbReference type="OrthoDB" id="128412at2759"/>
<gene>
    <name evidence="2" type="ORF">Pfra01_000367300</name>
</gene>
<keyword evidence="3" id="KW-1185">Reference proteome</keyword>
<dbReference type="EMBL" id="BSXT01000283">
    <property type="protein sequence ID" value="GMF23341.1"/>
    <property type="molecule type" value="Genomic_DNA"/>
</dbReference>
<organism evidence="2 3">
    <name type="scientific">Phytophthora fragariaefolia</name>
    <dbReference type="NCBI Taxonomy" id="1490495"/>
    <lineage>
        <taxon>Eukaryota</taxon>
        <taxon>Sar</taxon>
        <taxon>Stramenopiles</taxon>
        <taxon>Oomycota</taxon>
        <taxon>Peronosporomycetes</taxon>
        <taxon>Peronosporales</taxon>
        <taxon>Peronosporaceae</taxon>
        <taxon>Phytophthora</taxon>
    </lineage>
</organism>
<name>A0A9W6WZJ2_9STRA</name>
<reference evidence="2" key="1">
    <citation type="submission" date="2023-04" db="EMBL/GenBank/DDBJ databases">
        <title>Phytophthora fragariaefolia NBRC 109709.</title>
        <authorList>
            <person name="Ichikawa N."/>
            <person name="Sato H."/>
            <person name="Tonouchi N."/>
        </authorList>
    </citation>
    <scope>NUCLEOTIDE SEQUENCE</scope>
    <source>
        <strain evidence="2">NBRC 109709</strain>
    </source>
</reference>
<feature type="compositionally biased region" description="Basic and acidic residues" evidence="1">
    <location>
        <begin position="15"/>
        <end position="32"/>
    </location>
</feature>
<dbReference type="Proteomes" id="UP001165121">
    <property type="component" value="Unassembled WGS sequence"/>
</dbReference>
<sequence length="82" mass="9002">MSTEISGTSDSQGTESREAKLIEKTGGNHEDSGSSGEVLENWDPVIILEEDSDSDDETFYEAISFDGYDEDVHPQEVVKTES</sequence>
<evidence type="ECO:0000313" key="2">
    <source>
        <dbReference type="EMBL" id="GMF23341.1"/>
    </source>
</evidence>
<accession>A0A9W6WZJ2</accession>
<dbReference type="AlphaFoldDB" id="A0A9W6WZJ2"/>
<evidence type="ECO:0000313" key="3">
    <source>
        <dbReference type="Proteomes" id="UP001165121"/>
    </source>
</evidence>
<feature type="compositionally biased region" description="Polar residues" evidence="1">
    <location>
        <begin position="1"/>
        <end position="14"/>
    </location>
</feature>
<proteinExistence type="predicted"/>